<accession>A0A369WG24</accession>
<dbReference type="InterPro" id="IPR001633">
    <property type="entry name" value="EAL_dom"/>
</dbReference>
<dbReference type="Gene3D" id="3.20.20.450">
    <property type="entry name" value="EAL domain"/>
    <property type="match status" value="1"/>
</dbReference>
<dbReference type="SMART" id="SM00052">
    <property type="entry name" value="EAL"/>
    <property type="match status" value="1"/>
</dbReference>
<dbReference type="Proteomes" id="UP000253769">
    <property type="component" value="Unassembled WGS sequence"/>
</dbReference>
<dbReference type="PROSITE" id="PS50883">
    <property type="entry name" value="EAL"/>
    <property type="match status" value="1"/>
</dbReference>
<dbReference type="Gene3D" id="3.30.70.270">
    <property type="match status" value="1"/>
</dbReference>
<dbReference type="SUPFAM" id="SSF55073">
    <property type="entry name" value="Nucleotide cyclase"/>
    <property type="match status" value="1"/>
</dbReference>
<feature type="domain" description="GGDEF" evidence="2">
    <location>
        <begin position="284"/>
        <end position="418"/>
    </location>
</feature>
<dbReference type="InterPro" id="IPR029787">
    <property type="entry name" value="Nucleotide_cyclase"/>
</dbReference>
<dbReference type="PROSITE" id="PS50887">
    <property type="entry name" value="GGDEF"/>
    <property type="match status" value="1"/>
</dbReference>
<sequence>MQQNWLAARLNCQTSTNLSPVDSVKKRSCQKSMDSYLNSLVTSVWIYDIDNYRIVWANNAALHLWESNSLEELSSRDFKPGSSDAVQQTLRDYQQVFKSGQTLSRFWQYSPKGILKEAYCQLSGYTLEDGRMALMVEAIDADHVKKDYAAGSIVSLSTYTLDGKFVSGNPPFLNTQDEGFVHIKSLFANQDDYVEIMKVVDEERSYEGDVQITINDRILWHRLIISIRGNAKSDQKMLVQQFNIDDRKREELALEKEVVTDSLTGLLNRRGLKRVLKRAEQSQKDFVVFYIDLDGFKLINDSLGHGVGDRVLQSMAERLAAAELSKGHACRFGGDEFIWVIDEALLDSSIEQAANQLIEMMNRPFYDAEGRPITVSVSIGIAHYPKDGADFENLILKADAAMYLAKKQGKHRWVNYLDGMEDTLQRQSKLAQHLFQALNQDEFSLHYQPIFNVESRQVCSLEALLRWKSPVLGWVPTDECIRVAEEIGVIIEIEKWVISTAIRDLKEFRCLFDSDVTIAINVSTKYFANPDFVGFVSQALNENGFDSSAINIELTEGALLFDLNRNDNAASKIVEQGMSISIDDFGTGYSSLAYLYRIPATHVKIDRSFTERVEDDATMVSSIQHLIESLKFEAVVEGVESLSQSKLLAQMGIKLQQGFGLGLPKPLAFYLDQANREGLPGLNL</sequence>
<dbReference type="CDD" id="cd01949">
    <property type="entry name" value="GGDEF"/>
    <property type="match status" value="1"/>
</dbReference>
<dbReference type="Pfam" id="PF00563">
    <property type="entry name" value="EAL"/>
    <property type="match status" value="1"/>
</dbReference>
<dbReference type="NCBIfam" id="TIGR00254">
    <property type="entry name" value="GGDEF"/>
    <property type="match status" value="1"/>
</dbReference>
<dbReference type="SUPFAM" id="SSF141868">
    <property type="entry name" value="EAL domain-like"/>
    <property type="match status" value="1"/>
</dbReference>
<dbReference type="Gene3D" id="3.30.450.20">
    <property type="entry name" value="PAS domain"/>
    <property type="match status" value="1"/>
</dbReference>
<comment type="caution">
    <text evidence="3">The sequence shown here is derived from an EMBL/GenBank/DDBJ whole genome shotgun (WGS) entry which is preliminary data.</text>
</comment>
<dbReference type="InterPro" id="IPR043128">
    <property type="entry name" value="Rev_trsase/Diguanyl_cyclase"/>
</dbReference>
<dbReference type="CDD" id="cd01948">
    <property type="entry name" value="EAL"/>
    <property type="match status" value="1"/>
</dbReference>
<dbReference type="Pfam" id="PF00990">
    <property type="entry name" value="GGDEF"/>
    <property type="match status" value="1"/>
</dbReference>
<dbReference type="InterPro" id="IPR035919">
    <property type="entry name" value="EAL_sf"/>
</dbReference>
<protein>
    <submittedName>
        <fullName evidence="3">EAL domain-containing protein</fullName>
    </submittedName>
</protein>
<organism evidence="3 4">
    <name type="scientific">Motiliproteus coralliicola</name>
    <dbReference type="NCBI Taxonomy" id="2283196"/>
    <lineage>
        <taxon>Bacteria</taxon>
        <taxon>Pseudomonadati</taxon>
        <taxon>Pseudomonadota</taxon>
        <taxon>Gammaproteobacteria</taxon>
        <taxon>Oceanospirillales</taxon>
        <taxon>Oceanospirillaceae</taxon>
        <taxon>Motiliproteus</taxon>
    </lineage>
</organism>
<keyword evidence="4" id="KW-1185">Reference proteome</keyword>
<evidence type="ECO:0000259" key="2">
    <source>
        <dbReference type="PROSITE" id="PS50887"/>
    </source>
</evidence>
<evidence type="ECO:0000313" key="3">
    <source>
        <dbReference type="EMBL" id="RDE19624.1"/>
    </source>
</evidence>
<dbReference type="AlphaFoldDB" id="A0A369WG24"/>
<dbReference type="InterPro" id="IPR052155">
    <property type="entry name" value="Biofilm_reg_signaling"/>
</dbReference>
<dbReference type="PANTHER" id="PTHR44757">
    <property type="entry name" value="DIGUANYLATE CYCLASE DGCP"/>
    <property type="match status" value="1"/>
</dbReference>
<evidence type="ECO:0000313" key="4">
    <source>
        <dbReference type="Proteomes" id="UP000253769"/>
    </source>
</evidence>
<evidence type="ECO:0000259" key="1">
    <source>
        <dbReference type="PROSITE" id="PS50883"/>
    </source>
</evidence>
<feature type="domain" description="EAL" evidence="1">
    <location>
        <begin position="427"/>
        <end position="678"/>
    </location>
</feature>
<name>A0A369WG24_9GAMM</name>
<dbReference type="EMBL" id="QQOH01000003">
    <property type="protein sequence ID" value="RDE19624.1"/>
    <property type="molecule type" value="Genomic_DNA"/>
</dbReference>
<reference evidence="3 4" key="1">
    <citation type="submission" date="2018-07" db="EMBL/GenBank/DDBJ databases">
        <title>Motiliproteus coralliicola sp. nov., a bacterium isolated from Coral.</title>
        <authorList>
            <person name="Wang G."/>
        </authorList>
    </citation>
    <scope>NUCLEOTIDE SEQUENCE [LARGE SCALE GENOMIC DNA]</scope>
    <source>
        <strain evidence="3 4">C34</strain>
    </source>
</reference>
<proteinExistence type="predicted"/>
<dbReference type="OrthoDB" id="9812358at2"/>
<dbReference type="PANTHER" id="PTHR44757:SF2">
    <property type="entry name" value="BIOFILM ARCHITECTURE MAINTENANCE PROTEIN MBAA"/>
    <property type="match status" value="1"/>
</dbReference>
<dbReference type="SMART" id="SM00267">
    <property type="entry name" value="GGDEF"/>
    <property type="match status" value="1"/>
</dbReference>
<dbReference type="InterPro" id="IPR000160">
    <property type="entry name" value="GGDEF_dom"/>
</dbReference>
<gene>
    <name evidence="3" type="ORF">DV711_12125</name>
</gene>